<keyword evidence="1" id="KW-0375">Hydrogen ion transport</keyword>
<comment type="similarity">
    <text evidence="1">Belongs to the bacterial AtpI family.</text>
</comment>
<gene>
    <name evidence="3" type="ORF">C5F46_07115</name>
</gene>
<keyword evidence="2" id="KW-1133">Transmembrane helix</keyword>
<comment type="function">
    <text evidence="1">A possible function for this protein is to guide the assembly of the membrane sector of the ATPase enzyme complex.</text>
</comment>
<keyword evidence="1" id="KW-0406">Ion transport</keyword>
<dbReference type="Proteomes" id="UP000241899">
    <property type="component" value="Unassembled WGS sequence"/>
</dbReference>
<accession>A0A2T4JIQ8</accession>
<evidence type="ECO:0000313" key="4">
    <source>
        <dbReference type="Proteomes" id="UP000241899"/>
    </source>
</evidence>
<keyword evidence="2" id="KW-0812">Transmembrane</keyword>
<comment type="caution">
    <text evidence="3">The sequence shown here is derived from an EMBL/GenBank/DDBJ whole genome shotgun (WGS) entry which is preliminary data.</text>
</comment>
<feature type="transmembrane region" description="Helical" evidence="2">
    <location>
        <begin position="47"/>
        <end position="65"/>
    </location>
</feature>
<sequence length="113" mass="12199">MPIDPSDGPDPERLKQLEARLSEAKKALEPETRTDGAFAKANMGWRMVIELVSGLGIGFGIGYGLDALFGTLPLFMMLFTLLGLAAGVRVMLRTAKEMSVERQADNSAGEEGR</sequence>
<evidence type="ECO:0000256" key="2">
    <source>
        <dbReference type="SAM" id="Phobius"/>
    </source>
</evidence>
<dbReference type="InterPro" id="IPR032820">
    <property type="entry name" value="ATPase_put"/>
</dbReference>
<reference evidence="3 4" key="1">
    <citation type="submission" date="2018-03" db="EMBL/GenBank/DDBJ databases">
        <title>Rhodobacter veldkampii.</title>
        <authorList>
            <person name="Meyer T.E."/>
            <person name="Miller S."/>
            <person name="Lodha T."/>
            <person name="Gandham S."/>
            <person name="Chintalapati S."/>
            <person name="Chintalapati V.R."/>
        </authorList>
    </citation>
    <scope>NUCLEOTIDE SEQUENCE [LARGE SCALE GENOMIC DNA]</scope>
    <source>
        <strain evidence="3 4">DSM 11550</strain>
    </source>
</reference>
<dbReference type="EMBL" id="PZKF01000013">
    <property type="protein sequence ID" value="PTE17801.1"/>
    <property type="molecule type" value="Genomic_DNA"/>
</dbReference>
<feature type="transmembrane region" description="Helical" evidence="2">
    <location>
        <begin position="71"/>
        <end position="92"/>
    </location>
</feature>
<proteinExistence type="inferred from homology"/>
<dbReference type="OrthoDB" id="15401at2"/>
<dbReference type="InterPro" id="IPR016989">
    <property type="entry name" value="Atp1_alphaprobac"/>
</dbReference>
<organism evidence="3 4">
    <name type="scientific">Phaeovulum veldkampii DSM 11550</name>
    <dbReference type="NCBI Taxonomy" id="1185920"/>
    <lineage>
        <taxon>Bacteria</taxon>
        <taxon>Pseudomonadati</taxon>
        <taxon>Pseudomonadota</taxon>
        <taxon>Alphaproteobacteria</taxon>
        <taxon>Rhodobacterales</taxon>
        <taxon>Paracoccaceae</taxon>
        <taxon>Phaeovulum</taxon>
    </lineage>
</organism>
<dbReference type="Pfam" id="PF09527">
    <property type="entry name" value="ATPase_gene1"/>
    <property type="match status" value="1"/>
</dbReference>
<keyword evidence="4" id="KW-1185">Reference proteome</keyword>
<dbReference type="GO" id="GO:1902600">
    <property type="term" value="P:proton transmembrane transport"/>
    <property type="evidence" value="ECO:0007669"/>
    <property type="project" value="UniProtKB-KW"/>
</dbReference>
<dbReference type="GO" id="GO:0045259">
    <property type="term" value="C:proton-transporting ATP synthase complex"/>
    <property type="evidence" value="ECO:0007669"/>
    <property type="project" value="UniProtKB-UniRule"/>
</dbReference>
<name>A0A2T4JIQ8_9RHOB</name>
<dbReference type="RefSeq" id="WP_107324670.1">
    <property type="nucleotide sequence ID" value="NZ_NHSP01000087.1"/>
</dbReference>
<evidence type="ECO:0000313" key="3">
    <source>
        <dbReference type="EMBL" id="PTE17801.1"/>
    </source>
</evidence>
<keyword evidence="1" id="KW-0813">Transport</keyword>
<dbReference type="AlphaFoldDB" id="A0A2T4JIQ8"/>
<keyword evidence="1 2" id="KW-0472">Membrane</keyword>
<evidence type="ECO:0000256" key="1">
    <source>
        <dbReference type="PIRNR" id="PIRNR032126"/>
    </source>
</evidence>
<protein>
    <recommendedName>
        <fullName evidence="1">ATP synthase protein I</fullName>
    </recommendedName>
</protein>
<dbReference type="PIRSF" id="PIRSF032126">
    <property type="entry name" value="F0F1_ATP_synthase_subunit_I"/>
    <property type="match status" value="1"/>
</dbReference>